<evidence type="ECO:0000256" key="4">
    <source>
        <dbReference type="ARBA" id="ARBA00023004"/>
    </source>
</evidence>
<evidence type="ECO:0008006" key="10">
    <source>
        <dbReference type="Google" id="ProtNLM"/>
    </source>
</evidence>
<dbReference type="GO" id="GO:0016705">
    <property type="term" value="F:oxidoreductase activity, acting on paired donors, with incorporation or reduction of molecular oxygen"/>
    <property type="evidence" value="ECO:0007669"/>
    <property type="project" value="InterPro"/>
</dbReference>
<dbReference type="InterPro" id="IPR002401">
    <property type="entry name" value="Cyt_P450_E_grp-I"/>
</dbReference>
<dbReference type="PANTHER" id="PTHR47950:SF48">
    <property type="entry name" value="CYTOCHROME P450 FAMILY PROTEIN, EXPRESSED"/>
    <property type="match status" value="1"/>
</dbReference>
<dbReference type="GO" id="GO:0020037">
    <property type="term" value="F:heme binding"/>
    <property type="evidence" value="ECO:0007669"/>
    <property type="project" value="InterPro"/>
</dbReference>
<dbReference type="PANTHER" id="PTHR47950">
    <property type="entry name" value="CYTOCHROME P450, FAMILY 76, SUBFAMILY C, POLYPEPTIDE 5-RELATED"/>
    <property type="match status" value="1"/>
</dbReference>
<evidence type="ECO:0000256" key="6">
    <source>
        <dbReference type="RuleBase" id="RU000461"/>
    </source>
</evidence>
<evidence type="ECO:0000256" key="7">
    <source>
        <dbReference type="SAM" id="SignalP"/>
    </source>
</evidence>
<reference evidence="8" key="1">
    <citation type="submission" date="2021-01" db="UniProtKB">
        <authorList>
            <consortium name="EnsemblPlants"/>
        </authorList>
    </citation>
    <scope>IDENTIFICATION</scope>
</reference>
<dbReference type="PROSITE" id="PS00086">
    <property type="entry name" value="CYTOCHROME_P450"/>
    <property type="match status" value="1"/>
</dbReference>
<proteinExistence type="inferred from homology"/>
<comment type="cofactor">
    <cofactor evidence="5">
        <name>heme</name>
        <dbReference type="ChEBI" id="CHEBI:30413"/>
    </cofactor>
</comment>
<dbReference type="Gene3D" id="1.10.630.10">
    <property type="entry name" value="Cytochrome P450"/>
    <property type="match status" value="1"/>
</dbReference>
<name>A0A7N0SZ89_KALFE</name>
<dbReference type="GO" id="GO:0005506">
    <property type="term" value="F:iron ion binding"/>
    <property type="evidence" value="ECO:0007669"/>
    <property type="project" value="InterPro"/>
</dbReference>
<keyword evidence="6" id="KW-0503">Monooxygenase</keyword>
<dbReference type="OMA" id="AHLHIMM"/>
<dbReference type="Gramene" id="Kaladp0015s0168.1.v1.1">
    <property type="protein sequence ID" value="Kaladp0015s0168.1.v1.1"/>
    <property type="gene ID" value="Kaladp0015s0168.v1.1"/>
</dbReference>
<dbReference type="Proteomes" id="UP000594263">
    <property type="component" value="Unplaced"/>
</dbReference>
<evidence type="ECO:0000256" key="2">
    <source>
        <dbReference type="ARBA" id="ARBA00022723"/>
    </source>
</evidence>
<keyword evidence="7" id="KW-0732">Signal</keyword>
<dbReference type="EnsemblPlants" id="Kaladp0015s0168.1.v1.1">
    <property type="protein sequence ID" value="Kaladp0015s0168.1.v1.1"/>
    <property type="gene ID" value="Kaladp0015s0168.v1.1"/>
</dbReference>
<keyword evidence="5 6" id="KW-0349">Heme</keyword>
<evidence type="ECO:0000256" key="3">
    <source>
        <dbReference type="ARBA" id="ARBA00023002"/>
    </source>
</evidence>
<sequence>MDYTTPLILLSTLWLLLLTISTLTRSRRRLPPGPRPYPVIGNIPQLGAKPHLSLTSLAKSHGPIISLQLGRTTTVVISSPALAQKVLQKQDQAFYMRAVPDAARPLGHNRVSIVWAQSPAKFRSLRKLCNSQLFTAQRLDASQELRRLKVQQLLDYVDRSCDDRLAVEIGAAAFTTSLNLLSTTFFSTDLASYSSDESHEFKDFVWGIMEETGKPNVSDFFPALRFVDPQRVFRRARVCFEGMLRHFDRLIDQRLNNSERTEKKRESDREDVLDAMLRIVDEEGSELDRNHMIHLLLDLFIAGTDTTSSTLEWAMAELLHNPAKLEKAKGELVQVMGTNSSIEESDIASLPYIQAVVKETLRLHPPAPLLLPHKAMMDVEIDGYTIPENTRVLVNLWAIHRDEKLWPEPDSFLPERFLDDGKLSVDLIKGHGFELLPFGAGRRICPGMPLAHRMVHLMLASLLHKFDWKLENGMMAEDMDMGDKFGITLQKTVPLRAVPLRI</sequence>
<evidence type="ECO:0000256" key="1">
    <source>
        <dbReference type="ARBA" id="ARBA00010617"/>
    </source>
</evidence>
<dbReference type="InterPro" id="IPR017972">
    <property type="entry name" value="Cyt_P450_CS"/>
</dbReference>
<dbReference type="InterPro" id="IPR001128">
    <property type="entry name" value="Cyt_P450"/>
</dbReference>
<feature type="chain" id="PRO_5029899817" description="Cytochrome P450" evidence="7">
    <location>
        <begin position="27"/>
        <end position="502"/>
    </location>
</feature>
<organism evidence="8 9">
    <name type="scientific">Kalanchoe fedtschenkoi</name>
    <name type="common">Lavender scallops</name>
    <name type="synonym">South American air plant</name>
    <dbReference type="NCBI Taxonomy" id="63787"/>
    <lineage>
        <taxon>Eukaryota</taxon>
        <taxon>Viridiplantae</taxon>
        <taxon>Streptophyta</taxon>
        <taxon>Embryophyta</taxon>
        <taxon>Tracheophyta</taxon>
        <taxon>Spermatophyta</taxon>
        <taxon>Magnoliopsida</taxon>
        <taxon>eudicotyledons</taxon>
        <taxon>Gunneridae</taxon>
        <taxon>Pentapetalae</taxon>
        <taxon>Saxifragales</taxon>
        <taxon>Crassulaceae</taxon>
        <taxon>Kalanchoe</taxon>
    </lineage>
</organism>
<feature type="binding site" description="axial binding residue" evidence="5">
    <location>
        <position position="445"/>
    </location>
    <ligand>
        <name>heme</name>
        <dbReference type="ChEBI" id="CHEBI:30413"/>
    </ligand>
    <ligandPart>
        <name>Fe</name>
        <dbReference type="ChEBI" id="CHEBI:18248"/>
    </ligandPart>
</feature>
<dbReference type="InterPro" id="IPR036396">
    <property type="entry name" value="Cyt_P450_sf"/>
</dbReference>
<keyword evidence="3 6" id="KW-0560">Oxidoreductase</keyword>
<dbReference type="FunFam" id="1.10.630.10:FF:000007">
    <property type="entry name" value="Cytochrome P450 76C4"/>
    <property type="match status" value="1"/>
</dbReference>
<comment type="similarity">
    <text evidence="1 6">Belongs to the cytochrome P450 family.</text>
</comment>
<evidence type="ECO:0000256" key="5">
    <source>
        <dbReference type="PIRSR" id="PIRSR602401-1"/>
    </source>
</evidence>
<keyword evidence="9" id="KW-1185">Reference proteome</keyword>
<dbReference type="CDD" id="cd11073">
    <property type="entry name" value="CYP76-like"/>
    <property type="match status" value="1"/>
</dbReference>
<protein>
    <recommendedName>
        <fullName evidence="10">Cytochrome P450</fullName>
    </recommendedName>
</protein>
<evidence type="ECO:0000313" key="9">
    <source>
        <dbReference type="Proteomes" id="UP000594263"/>
    </source>
</evidence>
<accession>A0A7N0SZ89</accession>
<evidence type="ECO:0000313" key="8">
    <source>
        <dbReference type="EnsemblPlants" id="Kaladp0015s0168.1.v1.1"/>
    </source>
</evidence>
<keyword evidence="2 5" id="KW-0479">Metal-binding</keyword>
<dbReference type="SUPFAM" id="SSF48264">
    <property type="entry name" value="Cytochrome P450"/>
    <property type="match status" value="1"/>
</dbReference>
<dbReference type="AlphaFoldDB" id="A0A7N0SZ89"/>
<dbReference type="GO" id="GO:0004497">
    <property type="term" value="F:monooxygenase activity"/>
    <property type="evidence" value="ECO:0007669"/>
    <property type="project" value="UniProtKB-KW"/>
</dbReference>
<feature type="signal peptide" evidence="7">
    <location>
        <begin position="1"/>
        <end position="26"/>
    </location>
</feature>
<dbReference type="Pfam" id="PF00067">
    <property type="entry name" value="p450"/>
    <property type="match status" value="1"/>
</dbReference>
<keyword evidence="4 5" id="KW-0408">Iron</keyword>
<dbReference type="PRINTS" id="PR00385">
    <property type="entry name" value="P450"/>
</dbReference>
<dbReference type="PRINTS" id="PR00463">
    <property type="entry name" value="EP450I"/>
</dbReference>